<comment type="catalytic activity">
    <reaction evidence="4 6">
        <text>O-phospho-L-seryl-[protein] + H2O = L-seryl-[protein] + phosphate</text>
        <dbReference type="Rhea" id="RHEA:20629"/>
        <dbReference type="Rhea" id="RHEA-COMP:9863"/>
        <dbReference type="Rhea" id="RHEA-COMP:11604"/>
        <dbReference type="ChEBI" id="CHEBI:15377"/>
        <dbReference type="ChEBI" id="CHEBI:29999"/>
        <dbReference type="ChEBI" id="CHEBI:43474"/>
        <dbReference type="ChEBI" id="CHEBI:83421"/>
        <dbReference type="EC" id="3.1.3.16"/>
    </reaction>
</comment>
<evidence type="ECO:0000313" key="12">
    <source>
        <dbReference type="RefSeq" id="XP_070140066.1"/>
    </source>
</evidence>
<dbReference type="InterPro" id="IPR036420">
    <property type="entry name" value="BRCT_dom_sf"/>
</dbReference>
<feature type="compositionally biased region" description="Basic and acidic residues" evidence="7">
    <location>
        <begin position="905"/>
        <end position="914"/>
    </location>
</feature>
<evidence type="ECO:0000313" key="10">
    <source>
        <dbReference type="Proteomes" id="UP001652661"/>
    </source>
</evidence>
<dbReference type="GeneID" id="108078354"/>
<evidence type="ECO:0000313" key="11">
    <source>
        <dbReference type="RefSeq" id="XP_017027658.2"/>
    </source>
</evidence>
<keyword evidence="2 6" id="KW-0378">Hydrolase</keyword>
<feature type="compositionally biased region" description="Basic and acidic residues" evidence="7">
    <location>
        <begin position="471"/>
        <end position="489"/>
    </location>
</feature>
<dbReference type="Pfam" id="PF03031">
    <property type="entry name" value="NIF"/>
    <property type="match status" value="1"/>
</dbReference>
<proteinExistence type="predicted"/>
<feature type="domain" description="FCP1 homology" evidence="9">
    <location>
        <begin position="231"/>
        <end position="396"/>
    </location>
</feature>
<reference evidence="10 11" key="1">
    <citation type="submission" date="2025-05" db="UniProtKB">
        <authorList>
            <consortium name="RefSeq"/>
        </authorList>
    </citation>
    <scope>NUCLEOTIDE SEQUENCE [LARGE SCALE GENOMIC DNA]</scope>
    <source>
        <strain evidence="10 11">14028-0561.14</strain>
        <tissue evidence="11 12">Whole fly</tissue>
    </source>
</reference>
<dbReference type="EC" id="3.1.3.16" evidence="6"/>
<dbReference type="SUPFAM" id="SSF52113">
    <property type="entry name" value="BRCT domain"/>
    <property type="match status" value="1"/>
</dbReference>
<accession>A0A6P4IZC4</accession>
<evidence type="ECO:0000256" key="6">
    <source>
        <dbReference type="RuleBase" id="RU366066"/>
    </source>
</evidence>
<dbReference type="Gene3D" id="3.40.50.10190">
    <property type="entry name" value="BRCT domain"/>
    <property type="match status" value="1"/>
</dbReference>
<feature type="region of interest" description="Disordered" evidence="7">
    <location>
        <begin position="834"/>
        <end position="914"/>
    </location>
</feature>
<dbReference type="PROSITE" id="PS50969">
    <property type="entry name" value="FCP1"/>
    <property type="match status" value="1"/>
</dbReference>
<dbReference type="InterPro" id="IPR004274">
    <property type="entry name" value="FCP1_dom"/>
</dbReference>
<dbReference type="InterPro" id="IPR023214">
    <property type="entry name" value="HAD_sf"/>
</dbReference>
<dbReference type="PANTHER" id="PTHR23081">
    <property type="entry name" value="RNA POLYMERASE II CTD PHOSPHATASE"/>
    <property type="match status" value="1"/>
</dbReference>
<evidence type="ECO:0000259" key="8">
    <source>
        <dbReference type="PROSITE" id="PS50172"/>
    </source>
</evidence>
<feature type="compositionally biased region" description="Acidic residues" evidence="7">
    <location>
        <begin position="439"/>
        <end position="454"/>
    </location>
</feature>
<dbReference type="CDD" id="cd07521">
    <property type="entry name" value="HAD_FCP1-like"/>
    <property type="match status" value="1"/>
</dbReference>
<comment type="subcellular location">
    <subcellularLocation>
        <location evidence="1 6">Nucleus</location>
    </subcellularLocation>
</comment>
<comment type="catalytic activity">
    <reaction evidence="5 6">
        <text>O-phospho-L-threonyl-[protein] + H2O = L-threonyl-[protein] + phosphate</text>
        <dbReference type="Rhea" id="RHEA:47004"/>
        <dbReference type="Rhea" id="RHEA-COMP:11060"/>
        <dbReference type="Rhea" id="RHEA-COMP:11605"/>
        <dbReference type="ChEBI" id="CHEBI:15377"/>
        <dbReference type="ChEBI" id="CHEBI:30013"/>
        <dbReference type="ChEBI" id="CHEBI:43474"/>
        <dbReference type="ChEBI" id="CHEBI:61977"/>
        <dbReference type="EC" id="3.1.3.16"/>
    </reaction>
</comment>
<feature type="compositionally biased region" description="Polar residues" evidence="7">
    <location>
        <begin position="562"/>
        <end position="574"/>
    </location>
</feature>
<feature type="compositionally biased region" description="Low complexity" evidence="7">
    <location>
        <begin position="540"/>
        <end position="551"/>
    </location>
</feature>
<protein>
    <recommendedName>
        <fullName evidence="6">RNA polymerase II subunit A C-terminal domain phosphatase</fullName>
        <ecNumber evidence="6">3.1.3.16</ecNumber>
    </recommendedName>
</protein>
<evidence type="ECO:0000256" key="4">
    <source>
        <dbReference type="ARBA" id="ARBA00047761"/>
    </source>
</evidence>
<feature type="region of interest" description="Disordered" evidence="7">
    <location>
        <begin position="718"/>
        <end position="761"/>
    </location>
</feature>
<evidence type="ECO:0000256" key="1">
    <source>
        <dbReference type="ARBA" id="ARBA00004123"/>
    </source>
</evidence>
<dbReference type="CDD" id="cd17729">
    <property type="entry name" value="BRCT_CTDP1"/>
    <property type="match status" value="1"/>
</dbReference>
<dbReference type="Gene3D" id="1.10.287.10">
    <property type="entry name" value="S15/NS1, RNA-binding"/>
    <property type="match status" value="1"/>
</dbReference>
<keyword evidence="3 6" id="KW-0539">Nucleus</keyword>
<sequence>MASGEWRFSGEWLQYSHKLQTQQGDLNKLIVYKSTSAAMQNISDEEGVAPSRTAGGVAAAAAADGDDGGGNVGGGGSGGGGGGGGIIVLRAALGETETRAVINKWRVREGQFVSAAQILFLYQPVGEDGKPGKSGDSAVQKYKSQRAGVVKKRLRKDGELLSKGDAILELSECIHTTVIKDMCADCGADLRQNENGQTSEASVPMVHTMPDLKVTQKLAQKLGHDDTRRLLADRKLVLLVDLDQTVIHTTNDTVPNNIKGIYHFQLYGPQSPWYHTRLRPGTSEFLERMSQLYELHICTFGARNYAHMIAQLLDPEGKFFSHRILSRDECFNATSKTDNLKALFPNGDSMVCIIDDREDVWNMASNLIQVKPYHFFQHTGDINAPPGLSKHELDGEGVDFKEITEKKEDKDKVESSSEAKPEDTEKGDNTVSSTSKDDEGGDNEESVDTFELEGGEAKDPEVSNSSNTTETPKEPSDKLNGKTSSKEEIAVIEDSSPGSPDAEKPASEGEDVVVIDENSKDSTKADVTAMEVTPPEETEVAVASSTSSTEENSPKAKAEDLASTSKSTPPNEGQKQIEIEDPDDYLLYLEVILRNIHKRFYAIYDETTEIPDLKIIVPKIRCEVLRGQNLVFSGLVPTQMKMEQSRAYFIAKSLGAEVQPNIGKGITHLVAVNAGTYKVNAAKKEANIKVVNANWLWTCAERWEHVEEKLFPLDRKVRNKGRQPPAHCHSPEHVVNYSERSEISPSSSKQQEEQSGNFRETLNPLLVFTNADIESMNKDYETFFESDSSSDEGPVNFENPPMDKKLLKRKREDDNSNRAHDFFTRAEDVMIGAPNIIDFDKSSNEEGDDNNEEEEEEDDDDEMPSAKFRRGEDVPSDLEFGSDSNSDNNPEDEDDGEWNMMGAALEREFLGLED</sequence>
<dbReference type="InterPro" id="IPR001357">
    <property type="entry name" value="BRCT_dom"/>
</dbReference>
<dbReference type="Pfam" id="PF00533">
    <property type="entry name" value="BRCT"/>
    <property type="match status" value="1"/>
</dbReference>
<feature type="compositionally biased region" description="Basic and acidic residues" evidence="7">
    <location>
        <begin position="400"/>
        <end position="428"/>
    </location>
</feature>
<dbReference type="InterPro" id="IPR011947">
    <property type="entry name" value="FCP1_euk"/>
</dbReference>
<feature type="domain" description="BRCT" evidence="8">
    <location>
        <begin position="620"/>
        <end position="713"/>
    </location>
</feature>
<name>A0A6P4IZC4_DROKI</name>
<gene>
    <name evidence="11 12" type="primary">Fcp1</name>
</gene>
<feature type="region of interest" description="Disordered" evidence="7">
    <location>
        <begin position="784"/>
        <end position="821"/>
    </location>
</feature>
<dbReference type="PANTHER" id="PTHR23081:SF36">
    <property type="entry name" value="RNA POLYMERASE II SUBUNIT A C-TERMINAL DOMAIN PHOSPHATASE"/>
    <property type="match status" value="1"/>
</dbReference>
<evidence type="ECO:0000259" key="9">
    <source>
        <dbReference type="PROSITE" id="PS50969"/>
    </source>
</evidence>
<dbReference type="Proteomes" id="UP001652661">
    <property type="component" value="Chromosome 2R"/>
</dbReference>
<dbReference type="InterPro" id="IPR039189">
    <property type="entry name" value="Fcp1"/>
</dbReference>
<organism evidence="10 11">
    <name type="scientific">Drosophila kikkawai</name>
    <name type="common">Fruit fly</name>
    <dbReference type="NCBI Taxonomy" id="30033"/>
    <lineage>
        <taxon>Eukaryota</taxon>
        <taxon>Metazoa</taxon>
        <taxon>Ecdysozoa</taxon>
        <taxon>Arthropoda</taxon>
        <taxon>Hexapoda</taxon>
        <taxon>Insecta</taxon>
        <taxon>Pterygota</taxon>
        <taxon>Neoptera</taxon>
        <taxon>Endopterygota</taxon>
        <taxon>Diptera</taxon>
        <taxon>Brachycera</taxon>
        <taxon>Muscomorpha</taxon>
        <taxon>Ephydroidea</taxon>
        <taxon>Drosophilidae</taxon>
        <taxon>Drosophila</taxon>
        <taxon>Sophophora</taxon>
    </lineage>
</organism>
<dbReference type="AlphaFoldDB" id="A0A6P4IZC4"/>
<dbReference type="SMART" id="SM00577">
    <property type="entry name" value="CPDc"/>
    <property type="match status" value="1"/>
</dbReference>
<evidence type="ECO:0000256" key="3">
    <source>
        <dbReference type="ARBA" id="ARBA00023242"/>
    </source>
</evidence>
<dbReference type="RefSeq" id="XP_017027658.2">
    <property type="nucleotide sequence ID" value="XM_017172169.3"/>
</dbReference>
<feature type="compositionally biased region" description="Low complexity" evidence="7">
    <location>
        <begin position="743"/>
        <end position="755"/>
    </location>
</feature>
<evidence type="ECO:0000256" key="2">
    <source>
        <dbReference type="ARBA" id="ARBA00022801"/>
    </source>
</evidence>
<keyword evidence="10" id="KW-1185">Reference proteome</keyword>
<evidence type="ECO:0000256" key="7">
    <source>
        <dbReference type="SAM" id="MobiDB-lite"/>
    </source>
</evidence>
<dbReference type="InterPro" id="IPR011053">
    <property type="entry name" value="Single_hybrid_motif"/>
</dbReference>
<dbReference type="SUPFAM" id="SSF56784">
    <property type="entry name" value="HAD-like"/>
    <property type="match status" value="1"/>
</dbReference>
<dbReference type="SMART" id="SM00292">
    <property type="entry name" value="BRCT"/>
    <property type="match status" value="1"/>
</dbReference>
<dbReference type="NCBIfam" id="TIGR02250">
    <property type="entry name" value="FCP1_euk"/>
    <property type="match status" value="1"/>
</dbReference>
<dbReference type="Gene3D" id="3.40.50.1000">
    <property type="entry name" value="HAD superfamily/HAD-like"/>
    <property type="match status" value="1"/>
</dbReference>
<comment type="function">
    <text evidence="6">This promotes the activity of RNA polymerase II.</text>
</comment>
<dbReference type="InterPro" id="IPR036412">
    <property type="entry name" value="HAD-like_sf"/>
</dbReference>
<dbReference type="PROSITE" id="PS50172">
    <property type="entry name" value="BRCT"/>
    <property type="match status" value="1"/>
</dbReference>
<dbReference type="GO" id="GO:0008420">
    <property type="term" value="F:RNA polymerase II CTD heptapeptide repeat phosphatase activity"/>
    <property type="evidence" value="ECO:0007669"/>
    <property type="project" value="UniProtKB-UniRule"/>
</dbReference>
<dbReference type="RefSeq" id="XP_070140066.1">
    <property type="nucleotide sequence ID" value="XM_070283965.1"/>
</dbReference>
<feature type="compositionally biased region" description="Acidic residues" evidence="7">
    <location>
        <begin position="845"/>
        <end position="863"/>
    </location>
</feature>
<feature type="region of interest" description="Disordered" evidence="7">
    <location>
        <begin position="400"/>
        <end position="578"/>
    </location>
</feature>
<dbReference type="Gene3D" id="2.40.50.100">
    <property type="match status" value="1"/>
</dbReference>
<dbReference type="OrthoDB" id="10249888at2759"/>
<dbReference type="SUPFAM" id="SSF51230">
    <property type="entry name" value="Single hybrid motif"/>
    <property type="match status" value="1"/>
</dbReference>
<evidence type="ECO:0000256" key="5">
    <source>
        <dbReference type="ARBA" id="ARBA00048336"/>
    </source>
</evidence>
<dbReference type="GO" id="GO:0005634">
    <property type="term" value="C:nucleus"/>
    <property type="evidence" value="ECO:0007669"/>
    <property type="project" value="UniProtKB-SubCell"/>
</dbReference>
<feature type="compositionally biased region" description="Basic and acidic residues" evidence="7">
    <location>
        <begin position="801"/>
        <end position="821"/>
    </location>
</feature>